<comment type="similarity">
    <text evidence="2">Belongs to the heme oxygenase family.</text>
</comment>
<comment type="subcellular location">
    <subcellularLocation>
        <location evidence="1">Plastid</location>
        <location evidence="1">Chloroplast</location>
    </subcellularLocation>
</comment>
<protein>
    <recommendedName>
        <fullName evidence="3">heme oxygenase (biliverdin-producing)</fullName>
        <ecNumber evidence="3">1.14.14.18</ecNumber>
    </recommendedName>
</protein>
<dbReference type="InterPro" id="IPR025558">
    <property type="entry name" value="DUF4283"/>
</dbReference>
<evidence type="ECO:0000256" key="10">
    <source>
        <dbReference type="ARBA" id="ARBA00023002"/>
    </source>
</evidence>
<keyword evidence="5" id="KW-0602">Photosynthesis</keyword>
<dbReference type="InterPro" id="IPR016053">
    <property type="entry name" value="Haem_Oase-like"/>
</dbReference>
<dbReference type="Pfam" id="PF14111">
    <property type="entry name" value="DUF4283"/>
    <property type="match status" value="1"/>
</dbReference>
<evidence type="ECO:0000256" key="2">
    <source>
        <dbReference type="ARBA" id="ARBA00006134"/>
    </source>
</evidence>
<accession>A0A2G2YVP7</accession>
<evidence type="ECO:0000256" key="6">
    <source>
        <dbReference type="ARBA" id="ARBA00022617"/>
    </source>
</evidence>
<dbReference type="Proteomes" id="UP000222542">
    <property type="component" value="Unassembled WGS sequence"/>
</dbReference>
<dbReference type="STRING" id="4072.A0A2G2YVP7"/>
<evidence type="ECO:0000256" key="3">
    <source>
        <dbReference type="ARBA" id="ARBA00012360"/>
    </source>
</evidence>
<evidence type="ECO:0000256" key="4">
    <source>
        <dbReference type="ARBA" id="ARBA00022528"/>
    </source>
</evidence>
<dbReference type="Gramene" id="PHT73799">
    <property type="protein sequence ID" value="PHT73799"/>
    <property type="gene ID" value="T459_24584"/>
</dbReference>
<dbReference type="PANTHER" id="PTHR35703">
    <property type="entry name" value="HEME OXYGENASE 1, CHLOROPLASTIC-RELATED"/>
    <property type="match status" value="1"/>
</dbReference>
<dbReference type="SUPFAM" id="SSF48613">
    <property type="entry name" value="Heme oxygenase-like"/>
    <property type="match status" value="1"/>
</dbReference>
<comment type="caution">
    <text evidence="13">The sequence shown here is derived from an EMBL/GenBank/DDBJ whole genome shotgun (WGS) entry which is preliminary data.</text>
</comment>
<keyword evidence="11" id="KW-0408">Iron</keyword>
<keyword evidence="4" id="KW-0150">Chloroplast</keyword>
<feature type="domain" description="DUF4283" evidence="12">
    <location>
        <begin position="242"/>
        <end position="324"/>
    </location>
</feature>
<keyword evidence="9" id="KW-0809">Transit peptide</keyword>
<reference evidence="13 14" key="1">
    <citation type="journal article" date="2014" name="Nat. Genet.">
        <title>Genome sequence of the hot pepper provides insights into the evolution of pungency in Capsicum species.</title>
        <authorList>
            <person name="Kim S."/>
            <person name="Park M."/>
            <person name="Yeom S.I."/>
            <person name="Kim Y.M."/>
            <person name="Lee J.M."/>
            <person name="Lee H.A."/>
            <person name="Seo E."/>
            <person name="Choi J."/>
            <person name="Cheong K."/>
            <person name="Kim K.T."/>
            <person name="Jung K."/>
            <person name="Lee G.W."/>
            <person name="Oh S.K."/>
            <person name="Bae C."/>
            <person name="Kim S.B."/>
            <person name="Lee H.Y."/>
            <person name="Kim S.Y."/>
            <person name="Kim M.S."/>
            <person name="Kang B.C."/>
            <person name="Jo Y.D."/>
            <person name="Yang H.B."/>
            <person name="Jeong H.J."/>
            <person name="Kang W.H."/>
            <person name="Kwon J.K."/>
            <person name="Shin C."/>
            <person name="Lim J.Y."/>
            <person name="Park J.H."/>
            <person name="Huh J.H."/>
            <person name="Kim J.S."/>
            <person name="Kim B.D."/>
            <person name="Cohen O."/>
            <person name="Paran I."/>
            <person name="Suh M.C."/>
            <person name="Lee S.B."/>
            <person name="Kim Y.K."/>
            <person name="Shin Y."/>
            <person name="Noh S.J."/>
            <person name="Park J."/>
            <person name="Seo Y.S."/>
            <person name="Kwon S.Y."/>
            <person name="Kim H.A."/>
            <person name="Park J.M."/>
            <person name="Kim H.J."/>
            <person name="Choi S.B."/>
            <person name="Bosland P.W."/>
            <person name="Reeves G."/>
            <person name="Jo S.H."/>
            <person name="Lee B.W."/>
            <person name="Cho H.T."/>
            <person name="Choi H.S."/>
            <person name="Lee M.S."/>
            <person name="Yu Y."/>
            <person name="Do Choi Y."/>
            <person name="Park B.S."/>
            <person name="van Deynze A."/>
            <person name="Ashrafi H."/>
            <person name="Hill T."/>
            <person name="Kim W.T."/>
            <person name="Pai H.S."/>
            <person name="Ahn H.K."/>
            <person name="Yeam I."/>
            <person name="Giovannoni J.J."/>
            <person name="Rose J.K."/>
            <person name="Sorensen I."/>
            <person name="Lee S.J."/>
            <person name="Kim R.W."/>
            <person name="Choi I.Y."/>
            <person name="Choi B.S."/>
            <person name="Lim J.S."/>
            <person name="Lee Y.H."/>
            <person name="Choi D."/>
        </authorList>
    </citation>
    <scope>NUCLEOTIDE SEQUENCE [LARGE SCALE GENOMIC DNA]</scope>
    <source>
        <strain evidence="14">cv. CM334</strain>
    </source>
</reference>
<evidence type="ECO:0000313" key="14">
    <source>
        <dbReference type="Proteomes" id="UP000222542"/>
    </source>
</evidence>
<evidence type="ECO:0000256" key="8">
    <source>
        <dbReference type="ARBA" id="ARBA00022723"/>
    </source>
</evidence>
<dbReference type="InterPro" id="IPR002051">
    <property type="entry name" value="Haem_Oase"/>
</dbReference>
<dbReference type="EC" id="1.14.14.18" evidence="3"/>
<keyword evidence="14" id="KW-1185">Reference proteome</keyword>
<dbReference type="PANTHER" id="PTHR35703:SF2">
    <property type="entry name" value="HEME OXYGENASE 1, CHLOROPLASTIC-RELATED"/>
    <property type="match status" value="1"/>
</dbReference>
<dbReference type="Gene3D" id="1.20.910.10">
    <property type="entry name" value="Heme oxygenase-like"/>
    <property type="match status" value="1"/>
</dbReference>
<dbReference type="AlphaFoldDB" id="A0A2G2YVP7"/>
<gene>
    <name evidence="13" type="ORF">T459_24584</name>
</gene>
<organism evidence="13 14">
    <name type="scientific">Capsicum annuum</name>
    <name type="common">Capsicum pepper</name>
    <dbReference type="NCBI Taxonomy" id="4072"/>
    <lineage>
        <taxon>Eukaryota</taxon>
        <taxon>Viridiplantae</taxon>
        <taxon>Streptophyta</taxon>
        <taxon>Embryophyta</taxon>
        <taxon>Tracheophyta</taxon>
        <taxon>Spermatophyta</taxon>
        <taxon>Magnoliopsida</taxon>
        <taxon>eudicotyledons</taxon>
        <taxon>Gunneridae</taxon>
        <taxon>Pentapetalae</taxon>
        <taxon>asterids</taxon>
        <taxon>lamiids</taxon>
        <taxon>Solanales</taxon>
        <taxon>Solanaceae</taxon>
        <taxon>Solanoideae</taxon>
        <taxon>Capsiceae</taxon>
        <taxon>Capsicum</taxon>
    </lineage>
</organism>
<dbReference type="Pfam" id="PF01126">
    <property type="entry name" value="Heme_oxygenase"/>
    <property type="match status" value="1"/>
</dbReference>
<name>A0A2G2YVP7_CAPAN</name>
<proteinExistence type="inferred from homology"/>
<evidence type="ECO:0000256" key="5">
    <source>
        <dbReference type="ARBA" id="ARBA00022531"/>
    </source>
</evidence>
<evidence type="ECO:0000259" key="12">
    <source>
        <dbReference type="Pfam" id="PF14111"/>
    </source>
</evidence>
<dbReference type="InterPro" id="IPR016951">
    <property type="entry name" value="Haem_Oase_decyc_pln"/>
</dbReference>
<evidence type="ECO:0000256" key="9">
    <source>
        <dbReference type="ARBA" id="ARBA00022946"/>
    </source>
</evidence>
<evidence type="ECO:0000256" key="1">
    <source>
        <dbReference type="ARBA" id="ARBA00004229"/>
    </source>
</evidence>
<dbReference type="GO" id="GO:0004392">
    <property type="term" value="F:heme oxygenase (decyclizing) activity"/>
    <property type="evidence" value="ECO:0007669"/>
    <property type="project" value="UniProtKB-EC"/>
</dbReference>
<dbReference type="InterPro" id="IPR016084">
    <property type="entry name" value="Haem_Oase-like_multi-hlx"/>
</dbReference>
<evidence type="ECO:0000256" key="7">
    <source>
        <dbReference type="ARBA" id="ARBA00022640"/>
    </source>
</evidence>
<dbReference type="GO" id="GO:0009507">
    <property type="term" value="C:chloroplast"/>
    <property type="evidence" value="ECO:0007669"/>
    <property type="project" value="UniProtKB-SubCell"/>
</dbReference>
<dbReference type="GO" id="GO:0046872">
    <property type="term" value="F:metal ion binding"/>
    <property type="evidence" value="ECO:0007669"/>
    <property type="project" value="UniProtKB-KW"/>
</dbReference>
<sequence length="360" mass="41250">MADHTASRSLQEIFEKRIEEMTILNTGLERSEFLAKDLEWFRQQGHAIPEPSTHGVSYAHYLEELSEKDPQEFICHFYNTYFAHSAGGRMIGRKEEGISRQLCTGEQASMKNLSDDEAIAEHSEDELPSQLDLDEVLGAPQKAIELQESNGTVNVQTNVPNPTQVVRDWETITKTKMDARRSSWADEVEKEEETERKASIWDNFDISKVSNAGFKLEFVYPLKAGGDKVCEIDVDDISTELEYWKNTIICYVPGAHPPFSVLNSYIKRKWGKHGVNKVSMLKNGITLVRFDSQAGMSEVLREGIYHFDNKPLIVKAWHEDMEFTKDEWYTVPIWVKLPGLEFKYWGRVRWCSGIEGIGTS</sequence>
<dbReference type="CDD" id="cd19165">
    <property type="entry name" value="HemeO"/>
    <property type="match status" value="1"/>
</dbReference>
<keyword evidence="8" id="KW-0479">Metal-binding</keyword>
<keyword evidence="6" id="KW-0349">Heme</keyword>
<keyword evidence="10" id="KW-0560">Oxidoreductase</keyword>
<dbReference type="GO" id="GO:0015979">
    <property type="term" value="P:photosynthesis"/>
    <property type="evidence" value="ECO:0007669"/>
    <property type="project" value="UniProtKB-KW"/>
</dbReference>
<keyword evidence="7" id="KW-0934">Plastid</keyword>
<reference evidence="13 14" key="2">
    <citation type="journal article" date="2017" name="Genome Biol.">
        <title>New reference genome sequences of hot pepper reveal the massive evolution of plant disease-resistance genes by retroduplication.</title>
        <authorList>
            <person name="Kim S."/>
            <person name="Park J."/>
            <person name="Yeom S.I."/>
            <person name="Kim Y.M."/>
            <person name="Seo E."/>
            <person name="Kim K.T."/>
            <person name="Kim M.S."/>
            <person name="Lee J.M."/>
            <person name="Cheong K."/>
            <person name="Shin H.S."/>
            <person name="Kim S.B."/>
            <person name="Han K."/>
            <person name="Lee J."/>
            <person name="Park M."/>
            <person name="Lee H.A."/>
            <person name="Lee H.Y."/>
            <person name="Lee Y."/>
            <person name="Oh S."/>
            <person name="Lee J.H."/>
            <person name="Choi E."/>
            <person name="Choi E."/>
            <person name="Lee S.E."/>
            <person name="Jeon J."/>
            <person name="Kim H."/>
            <person name="Choi G."/>
            <person name="Song H."/>
            <person name="Lee J."/>
            <person name="Lee S.C."/>
            <person name="Kwon J.K."/>
            <person name="Lee H.Y."/>
            <person name="Koo N."/>
            <person name="Hong Y."/>
            <person name="Kim R.W."/>
            <person name="Kang W.H."/>
            <person name="Huh J.H."/>
            <person name="Kang B.C."/>
            <person name="Yang T.J."/>
            <person name="Lee Y.H."/>
            <person name="Bennetzen J.L."/>
            <person name="Choi D."/>
        </authorList>
    </citation>
    <scope>NUCLEOTIDE SEQUENCE [LARGE SCALE GENOMIC DNA]</scope>
    <source>
        <strain evidence="14">cv. CM334</strain>
    </source>
</reference>
<dbReference type="GO" id="GO:0006788">
    <property type="term" value="P:heme oxidation"/>
    <property type="evidence" value="ECO:0007669"/>
    <property type="project" value="InterPro"/>
</dbReference>
<evidence type="ECO:0000313" key="13">
    <source>
        <dbReference type="EMBL" id="PHT73799.1"/>
    </source>
</evidence>
<evidence type="ECO:0000256" key="11">
    <source>
        <dbReference type="ARBA" id="ARBA00023004"/>
    </source>
</evidence>
<dbReference type="EMBL" id="AYRZ02000009">
    <property type="protein sequence ID" value="PHT73799.1"/>
    <property type="molecule type" value="Genomic_DNA"/>
</dbReference>